<accession>A0AAN7SRV3</accession>
<evidence type="ECO:0000313" key="2">
    <source>
        <dbReference type="EMBL" id="KAK5080224.1"/>
    </source>
</evidence>
<dbReference type="InterPro" id="IPR002575">
    <property type="entry name" value="Aminoglycoside_PTrfase"/>
</dbReference>
<evidence type="ECO:0000313" key="3">
    <source>
        <dbReference type="Proteomes" id="UP001309876"/>
    </source>
</evidence>
<comment type="caution">
    <text evidence="2">The sequence shown here is derived from an EMBL/GenBank/DDBJ whole genome shotgun (WGS) entry which is preliminary data.</text>
</comment>
<dbReference type="EMBL" id="JAVRRJ010000018">
    <property type="protein sequence ID" value="KAK5080224.1"/>
    <property type="molecule type" value="Genomic_DNA"/>
</dbReference>
<organism evidence="2 3">
    <name type="scientific">Lithohypha guttulata</name>
    <dbReference type="NCBI Taxonomy" id="1690604"/>
    <lineage>
        <taxon>Eukaryota</taxon>
        <taxon>Fungi</taxon>
        <taxon>Dikarya</taxon>
        <taxon>Ascomycota</taxon>
        <taxon>Pezizomycotina</taxon>
        <taxon>Eurotiomycetes</taxon>
        <taxon>Chaetothyriomycetidae</taxon>
        <taxon>Chaetothyriales</taxon>
        <taxon>Trichomeriaceae</taxon>
        <taxon>Lithohypha</taxon>
    </lineage>
</organism>
<name>A0AAN7SRV3_9EURO</name>
<evidence type="ECO:0000259" key="1">
    <source>
        <dbReference type="Pfam" id="PF01636"/>
    </source>
</evidence>
<proteinExistence type="predicted"/>
<protein>
    <recommendedName>
        <fullName evidence="1">Aminoglycoside phosphotransferase domain-containing protein</fullName>
    </recommendedName>
</protein>
<feature type="domain" description="Aminoglycoside phosphotransferase" evidence="1">
    <location>
        <begin position="61"/>
        <end position="255"/>
    </location>
</feature>
<dbReference type="SUPFAM" id="SSF56112">
    <property type="entry name" value="Protein kinase-like (PK-like)"/>
    <property type="match status" value="1"/>
</dbReference>
<dbReference type="PANTHER" id="PTHR21310">
    <property type="entry name" value="AMINOGLYCOSIDE PHOSPHOTRANSFERASE-RELATED-RELATED"/>
    <property type="match status" value="1"/>
</dbReference>
<sequence>MLQPEQCIEDLHHTRLKRTIVLALDKFVGRWCRRSSRVTFLPGDLCIKSGHAVRLTEALTMEYVRKHTTIPVPKVFCAFEHHGAVYIAMERLAGQPLGWEWARRSDDSKAYILQQLRDYVVQLRDLPRMSDCNSVAAIDGGPFLDERLPGSSSPVGPFPSVKQFHRYLRSDQETDLKHNEDVQHLVKMHDETSENVCFTHNDLSSFNILVDGQQITGIIDWEYAAWLPSYWEYTSAWHVSPQNMFWRDEVGKFLDVYEKQLEMEKIRRQWFGDY</sequence>
<dbReference type="Gene3D" id="3.90.1200.10">
    <property type="match status" value="1"/>
</dbReference>
<reference evidence="2 3" key="1">
    <citation type="submission" date="2023-08" db="EMBL/GenBank/DDBJ databases">
        <title>Black Yeasts Isolated from many extreme environments.</title>
        <authorList>
            <person name="Coleine C."/>
            <person name="Stajich J.E."/>
            <person name="Selbmann L."/>
        </authorList>
    </citation>
    <scope>NUCLEOTIDE SEQUENCE [LARGE SCALE GENOMIC DNA]</scope>
    <source>
        <strain evidence="2 3">CCFEE 5910</strain>
    </source>
</reference>
<dbReference type="CDD" id="cd05120">
    <property type="entry name" value="APH_ChoK_like"/>
    <property type="match status" value="1"/>
</dbReference>
<dbReference type="Proteomes" id="UP001309876">
    <property type="component" value="Unassembled WGS sequence"/>
</dbReference>
<keyword evidence="3" id="KW-1185">Reference proteome</keyword>
<dbReference type="PANTHER" id="PTHR21310:SF55">
    <property type="entry name" value="AMINOGLYCOSIDE PHOSPHOTRANSFERASE DOMAIN-CONTAINING PROTEIN"/>
    <property type="match status" value="1"/>
</dbReference>
<dbReference type="Pfam" id="PF01636">
    <property type="entry name" value="APH"/>
    <property type="match status" value="1"/>
</dbReference>
<dbReference type="AlphaFoldDB" id="A0AAN7SRV3"/>
<dbReference type="InterPro" id="IPR011009">
    <property type="entry name" value="Kinase-like_dom_sf"/>
</dbReference>
<dbReference type="InterPro" id="IPR051678">
    <property type="entry name" value="AGP_Transferase"/>
</dbReference>
<gene>
    <name evidence="2" type="ORF">LTR05_008737</name>
</gene>